<sequence>VGYFYTSGFFSIYKSLEKTEKIRILIGIGTDSQTVDLINIGNQEGYQNEFQFSHAETKQKFQAHIEKEFENSEDKHNVEAGVQKFVEWIRSGKLEIRAYPTRSLHAKVYIMTFTEGDRDVGRVITGSSNFTQSGLIDNLEFNVELKNRSDYEFARQKFEELWQNAVDVSENYITTVEEKTWLNQNITPYQLYLKFLYEYFREELSQPEEIYLYEYPEDFMKLEYQEQAVLNARKILEEYGGVFISDVVGLGKTYIAAMLAKQLDGRTLVIAPPALLQRSNPGSWVNVFAEFNIPFDYESIGKLDEILNSGTDKYKNIIIDEAHRFRTETTISYEDIAEICRGKRIILVSATPYNNSPKDIYSQIKLFQNPRKSTIPGIPNIEDFFGKLENKLKKVNRQKDYEFIEITKDIAKEIRDKVLKHIMVRRTRSEIEKYFAEDLKRNNVKFPEVEDPKPLYYQLSEKEDRIFMETIRLITKEFTYARYTPLLYLKEPISPLELQSQKNMGGFIKVLLVKRLESSFYAFRKTIDRFIRSYENFIKEYENGNVWISKGYINKIFELLEEGDDEAIQKLIDEGKAEKYPSSDFEPKFKENLEKDLKILK</sequence>
<gene>
    <name evidence="3" type="ORF">C0175_05595</name>
</gene>
<organism evidence="3 4">
    <name type="scientific">Caldisericum exile</name>
    <dbReference type="NCBI Taxonomy" id="693075"/>
    <lineage>
        <taxon>Bacteria</taxon>
        <taxon>Pseudomonadati</taxon>
        <taxon>Caldisericota/Cryosericota group</taxon>
        <taxon>Caldisericota</taxon>
        <taxon>Caldisericia</taxon>
        <taxon>Caldisericales</taxon>
        <taxon>Caldisericaceae</taxon>
        <taxon>Caldisericum</taxon>
    </lineage>
</organism>
<feature type="domain" description="Helicase ATP-binding" evidence="2">
    <location>
        <begin position="233"/>
        <end position="370"/>
    </location>
</feature>
<dbReference type="GO" id="GO:0016787">
    <property type="term" value="F:hydrolase activity"/>
    <property type="evidence" value="ECO:0007669"/>
    <property type="project" value="UniProtKB-KW"/>
</dbReference>
<accession>A0A2J6X4P6</accession>
<dbReference type="Gene3D" id="3.40.50.300">
    <property type="entry name" value="P-loop containing nucleotide triphosphate hydrolases"/>
    <property type="match status" value="1"/>
</dbReference>
<evidence type="ECO:0000259" key="2">
    <source>
        <dbReference type="PROSITE" id="PS51192"/>
    </source>
</evidence>
<keyword evidence="1" id="KW-0378">Hydrolase</keyword>
<dbReference type="EMBL" id="PNIX01000322">
    <property type="protein sequence ID" value="PMP81376.1"/>
    <property type="molecule type" value="Genomic_DNA"/>
</dbReference>
<dbReference type="InterPro" id="IPR014001">
    <property type="entry name" value="Helicase_ATP-bd"/>
</dbReference>
<dbReference type="Proteomes" id="UP000236910">
    <property type="component" value="Unassembled WGS sequence"/>
</dbReference>
<evidence type="ECO:0000256" key="1">
    <source>
        <dbReference type="ARBA" id="ARBA00022801"/>
    </source>
</evidence>
<keyword evidence="3" id="KW-0067">ATP-binding</keyword>
<evidence type="ECO:0000313" key="3">
    <source>
        <dbReference type="EMBL" id="PMP81376.1"/>
    </source>
</evidence>
<dbReference type="Gene3D" id="3.30.870.10">
    <property type="entry name" value="Endonuclease Chain A"/>
    <property type="match status" value="1"/>
</dbReference>
<dbReference type="InterPro" id="IPR027417">
    <property type="entry name" value="P-loop_NTPase"/>
</dbReference>
<proteinExistence type="predicted"/>
<dbReference type="SUPFAM" id="SSF52540">
    <property type="entry name" value="P-loop containing nucleoside triphosphate hydrolases"/>
    <property type="match status" value="1"/>
</dbReference>
<protein>
    <submittedName>
        <fullName evidence="3">Helicase</fullName>
    </submittedName>
</protein>
<dbReference type="SMART" id="SM00487">
    <property type="entry name" value="DEXDc"/>
    <property type="match status" value="1"/>
</dbReference>
<dbReference type="GO" id="GO:0004386">
    <property type="term" value="F:helicase activity"/>
    <property type="evidence" value="ECO:0007669"/>
    <property type="project" value="UniProtKB-KW"/>
</dbReference>
<dbReference type="AlphaFoldDB" id="A0A2J6X4P6"/>
<dbReference type="CDD" id="cd09178">
    <property type="entry name" value="PLDc_N_Snf2_like"/>
    <property type="match status" value="1"/>
</dbReference>
<dbReference type="PANTHER" id="PTHR45766:SF6">
    <property type="entry name" value="SWI_SNF-RELATED MATRIX-ASSOCIATED ACTIN-DEPENDENT REGULATOR OF CHROMATIN SUBFAMILY A-LIKE PROTEIN 1"/>
    <property type="match status" value="1"/>
</dbReference>
<keyword evidence="3" id="KW-0347">Helicase</keyword>
<feature type="non-terminal residue" evidence="3">
    <location>
        <position position="1"/>
    </location>
</feature>
<dbReference type="InterPro" id="IPR025202">
    <property type="entry name" value="PLD-like_dom"/>
</dbReference>
<reference evidence="3 4" key="1">
    <citation type="submission" date="2018-01" db="EMBL/GenBank/DDBJ databases">
        <title>Metagenomic assembled genomes from two thermal pools in the Uzon Caldera, Kamchatka, Russia.</title>
        <authorList>
            <person name="Wilkins L."/>
            <person name="Ettinger C."/>
        </authorList>
    </citation>
    <scope>NUCLEOTIDE SEQUENCE [LARGE SCALE GENOMIC DNA]</scope>
    <source>
        <strain evidence="3">ARK-10</strain>
    </source>
</reference>
<comment type="caution">
    <text evidence="3">The sequence shown here is derived from an EMBL/GenBank/DDBJ whole genome shotgun (WGS) entry which is preliminary data.</text>
</comment>
<dbReference type="GO" id="GO:0005524">
    <property type="term" value="F:ATP binding"/>
    <property type="evidence" value="ECO:0007669"/>
    <property type="project" value="InterPro"/>
</dbReference>
<dbReference type="Pfam" id="PF00176">
    <property type="entry name" value="SNF2-rel_dom"/>
    <property type="match status" value="1"/>
</dbReference>
<dbReference type="Pfam" id="PF13091">
    <property type="entry name" value="PLDc_2"/>
    <property type="match status" value="1"/>
</dbReference>
<evidence type="ECO:0000313" key="4">
    <source>
        <dbReference type="Proteomes" id="UP000236910"/>
    </source>
</evidence>
<dbReference type="PANTHER" id="PTHR45766">
    <property type="entry name" value="DNA ANNEALING HELICASE AND ENDONUCLEASE ZRANB3 FAMILY MEMBER"/>
    <property type="match status" value="1"/>
</dbReference>
<name>A0A2J6X4P6_9BACT</name>
<feature type="non-terminal residue" evidence="3">
    <location>
        <position position="601"/>
    </location>
</feature>
<dbReference type="PROSITE" id="PS51192">
    <property type="entry name" value="HELICASE_ATP_BIND_1"/>
    <property type="match status" value="1"/>
</dbReference>
<dbReference type="SUPFAM" id="SSF56024">
    <property type="entry name" value="Phospholipase D/nuclease"/>
    <property type="match status" value="1"/>
</dbReference>
<dbReference type="InterPro" id="IPR000330">
    <property type="entry name" value="SNF2_N"/>
</dbReference>
<keyword evidence="3" id="KW-0547">Nucleotide-binding</keyword>